<dbReference type="SMART" id="SM00823">
    <property type="entry name" value="PKS_PP"/>
    <property type="match status" value="1"/>
</dbReference>
<dbReference type="RefSeq" id="WP_340285602.1">
    <property type="nucleotide sequence ID" value="NZ_JBBJUP010000001.1"/>
</dbReference>
<organism evidence="5 6">
    <name type="scientific">Pseudonocardia spirodelae</name>
    <dbReference type="NCBI Taxonomy" id="3133431"/>
    <lineage>
        <taxon>Bacteria</taxon>
        <taxon>Bacillati</taxon>
        <taxon>Actinomycetota</taxon>
        <taxon>Actinomycetes</taxon>
        <taxon>Pseudonocardiales</taxon>
        <taxon>Pseudonocardiaceae</taxon>
        <taxon>Pseudonocardia</taxon>
    </lineage>
</organism>
<dbReference type="InterPro" id="IPR050179">
    <property type="entry name" value="Trans_hexapeptide_repeat"/>
</dbReference>
<dbReference type="InterPro" id="IPR012728">
    <property type="entry name" value="Pls/PosA_C"/>
</dbReference>
<dbReference type="InterPro" id="IPR011004">
    <property type="entry name" value="Trimer_LpxA-like_sf"/>
</dbReference>
<feature type="transmembrane region" description="Helical" evidence="3">
    <location>
        <begin position="675"/>
        <end position="697"/>
    </location>
</feature>
<dbReference type="Gene3D" id="1.10.1200.10">
    <property type="entry name" value="ACP-like"/>
    <property type="match status" value="2"/>
</dbReference>
<proteinExistence type="predicted"/>
<dbReference type="SUPFAM" id="SSF47336">
    <property type="entry name" value="ACP-like"/>
    <property type="match status" value="2"/>
</dbReference>
<dbReference type="EMBL" id="JBBJUP010000001">
    <property type="protein sequence ID" value="MEJ8277543.1"/>
    <property type="molecule type" value="Genomic_DNA"/>
</dbReference>
<keyword evidence="2" id="KW-0597">Phosphoprotein</keyword>
<feature type="transmembrane region" description="Helical" evidence="3">
    <location>
        <begin position="703"/>
        <end position="726"/>
    </location>
</feature>
<dbReference type="Proteomes" id="UP001364211">
    <property type="component" value="Unassembled WGS sequence"/>
</dbReference>
<protein>
    <submittedName>
        <fullName evidence="5">Pls/PosA family non-ribosomal peptide synthetase</fullName>
    </submittedName>
</protein>
<comment type="caution">
    <text evidence="5">The sequence shown here is derived from an EMBL/GenBank/DDBJ whole genome shotgun (WGS) entry which is preliminary data.</text>
</comment>
<feature type="domain" description="Carrier" evidence="4">
    <location>
        <begin position="1"/>
        <end position="72"/>
    </location>
</feature>
<accession>A0ABU8T0Q4</accession>
<evidence type="ECO:0000313" key="6">
    <source>
        <dbReference type="Proteomes" id="UP001364211"/>
    </source>
</evidence>
<dbReference type="InterPro" id="IPR020806">
    <property type="entry name" value="PKS_PP-bd"/>
</dbReference>
<evidence type="ECO:0000256" key="1">
    <source>
        <dbReference type="ARBA" id="ARBA00022450"/>
    </source>
</evidence>
<dbReference type="PANTHER" id="PTHR43300">
    <property type="entry name" value="ACETYLTRANSFERASE"/>
    <property type="match status" value="1"/>
</dbReference>
<keyword evidence="3" id="KW-0472">Membrane</keyword>
<dbReference type="NCBIfam" id="TIGR02353">
    <property type="entry name" value="NRPS_term_dom"/>
    <property type="match status" value="1"/>
</dbReference>
<dbReference type="InterPro" id="IPR036736">
    <property type="entry name" value="ACP-like_sf"/>
</dbReference>
<keyword evidence="3" id="KW-0812">Transmembrane</keyword>
<dbReference type="SUPFAM" id="SSF51161">
    <property type="entry name" value="Trimeric LpxA-like enzymes"/>
    <property type="match status" value="3"/>
</dbReference>
<feature type="domain" description="Carrier" evidence="4">
    <location>
        <begin position="77"/>
        <end position="153"/>
    </location>
</feature>
<evidence type="ECO:0000256" key="2">
    <source>
        <dbReference type="ARBA" id="ARBA00022553"/>
    </source>
</evidence>
<sequence>MSAAFEAILTDLLDAPIGPEDHFFVDAGADSMLLARFCARVRQRPDLPHVAMTDVYAHPTVAGLAAALAPAPAGAGRGVAAVREGYRAILADLLDAEVPGDADVFADLGADSMTMTRFCARVRRREDLPDVAMTDVYAHPTAAALAVALAGAPVPPSAPPVTVEPVPPASTRAYVLCGAAQLLTFVTFVLAYGTVLGYAYLWIAQGSGLVAVYLRSLAAVTLAFTVFAVLPIAAKWLLVGRWTEREIPLWSAAYFRFWLARTLVRTNPLLLVAAGSPLLPLYLRLLGARIGPGVVMLSRIVPACPDLLTVGAHTVLRKDSVITGYRAEPGLIRTGRVSIGERVVVGEATVIDIGATIGDGARLAHSSSLHAGQTVPAGATWWGTPARPGGGDPGAGVSAPCGRLRRAGYALGQLGWLLLVWLPLGYGVADAMLVRVPTLASVLGPDVADITSPQLWVDAAVTAAGLLVAGLAVGLLGAAVVARVLSRGLVEGRPYPLYGFRYTLQRTVFRITNIKFFTYLAGDSSYIVDYLRMIGHDLRRTPQTGTNFGTAVKQETPFASSIGTGTMVADGLSIINVDYSDTAFVVNRTRIGANSFFGNRIAYPAGSRAGDDCLIATKTHVPTDGPVRTGVGLLGSPPFEIPRTVARDATFGHLHTGLDLHDRLRAKNRYNRHTIALALLVRWGSLFGITLLTLVVAELLVPLGPVALGVQLLVSLLFTMVYSIAVERLSVAGRRRLRPRFCSVYDPYFWWHERYWKLVVQGWDRMLAGTPFKNVVTRALGVDIGRRVFDDGCGMTDRTLVRIGDDVVLNAGSTLQCHSQEDGTFKSGHITVGSGACLDVGAFVHYGAVLGDAARVGCDAFLMKGEEVPAGAFWEGNPARAAERPAPVPTPLLNGETAR</sequence>
<feature type="transmembrane region" description="Helical" evidence="3">
    <location>
        <begin position="182"/>
        <end position="204"/>
    </location>
</feature>
<dbReference type="Pfam" id="PF00550">
    <property type="entry name" value="PP-binding"/>
    <property type="match status" value="2"/>
</dbReference>
<dbReference type="PROSITE" id="PS50075">
    <property type="entry name" value="CARRIER"/>
    <property type="match status" value="2"/>
</dbReference>
<name>A0ABU8T0Q4_9PSEU</name>
<dbReference type="InterPro" id="IPR009081">
    <property type="entry name" value="PP-bd_ACP"/>
</dbReference>
<keyword evidence="1" id="KW-0596">Phosphopantetheine</keyword>
<keyword evidence="6" id="KW-1185">Reference proteome</keyword>
<reference evidence="5 6" key="1">
    <citation type="submission" date="2024-03" db="EMBL/GenBank/DDBJ databases">
        <title>Draft genome sequence of Pseudonocardia sp. DW16-2.</title>
        <authorList>
            <person name="Duangmal K."/>
        </authorList>
    </citation>
    <scope>NUCLEOTIDE SEQUENCE [LARGE SCALE GENOMIC DNA]</scope>
    <source>
        <strain evidence="5 6">DW16-2</strain>
    </source>
</reference>
<dbReference type="Gene3D" id="2.160.10.10">
    <property type="entry name" value="Hexapeptide repeat proteins"/>
    <property type="match status" value="2"/>
</dbReference>
<feature type="transmembrane region" description="Helical" evidence="3">
    <location>
        <begin position="456"/>
        <end position="485"/>
    </location>
</feature>
<evidence type="ECO:0000256" key="3">
    <source>
        <dbReference type="SAM" id="Phobius"/>
    </source>
</evidence>
<feature type="transmembrane region" description="Helical" evidence="3">
    <location>
        <begin position="414"/>
        <end position="436"/>
    </location>
</feature>
<evidence type="ECO:0000259" key="4">
    <source>
        <dbReference type="PROSITE" id="PS50075"/>
    </source>
</evidence>
<keyword evidence="3" id="KW-1133">Transmembrane helix</keyword>
<dbReference type="PANTHER" id="PTHR43300:SF11">
    <property type="entry name" value="ACETYLTRANSFERASE RV3034C-RELATED"/>
    <property type="match status" value="1"/>
</dbReference>
<gene>
    <name evidence="5" type="ORF">WJX68_01255</name>
</gene>
<feature type="transmembrane region" description="Helical" evidence="3">
    <location>
        <begin position="216"/>
        <end position="238"/>
    </location>
</feature>
<evidence type="ECO:0000313" key="5">
    <source>
        <dbReference type="EMBL" id="MEJ8277543.1"/>
    </source>
</evidence>